<organism evidence="2 3">
    <name type="scientific">Pseudoalteromonas ruthenica</name>
    <dbReference type="NCBI Taxonomy" id="151081"/>
    <lineage>
        <taxon>Bacteria</taxon>
        <taxon>Pseudomonadati</taxon>
        <taxon>Pseudomonadota</taxon>
        <taxon>Gammaproteobacteria</taxon>
        <taxon>Alteromonadales</taxon>
        <taxon>Pseudoalteromonadaceae</taxon>
        <taxon>Pseudoalteromonas</taxon>
    </lineage>
</organism>
<comment type="caution">
    <text evidence="2">The sequence shown here is derived from an EMBL/GenBank/DDBJ whole genome shotgun (WGS) entry which is preliminary data.</text>
</comment>
<dbReference type="InterPro" id="IPR055188">
    <property type="entry name" value="Choice_anch_I"/>
</dbReference>
<gene>
    <name evidence="2" type="ORF">CWC05_23125</name>
</gene>
<reference evidence="3" key="2">
    <citation type="submission" date="2019-06" db="EMBL/GenBank/DDBJ databases">
        <title>Co-occurence of chitin degradation, pigmentation and bioactivity in marine Pseudoalteromonas.</title>
        <authorList>
            <person name="Sonnenschein E.C."/>
            <person name="Bech P.K."/>
        </authorList>
    </citation>
    <scope>NUCLEOTIDE SEQUENCE [LARGE SCALE GENOMIC DNA]</scope>
    <source>
        <strain evidence="3">S2897</strain>
    </source>
</reference>
<reference evidence="2 3" key="1">
    <citation type="submission" date="2017-12" db="EMBL/GenBank/DDBJ databases">
        <authorList>
            <person name="Paulsen S."/>
            <person name="Gram L.K."/>
        </authorList>
    </citation>
    <scope>NUCLEOTIDE SEQUENCE [LARGE SCALE GENOMIC DNA]</scope>
    <source>
        <strain evidence="2 3">S2897</strain>
    </source>
</reference>
<dbReference type="Pfam" id="PF22494">
    <property type="entry name" value="choice_anch_I"/>
    <property type="match status" value="1"/>
</dbReference>
<evidence type="ECO:0000259" key="1">
    <source>
        <dbReference type="Pfam" id="PF22494"/>
    </source>
</evidence>
<protein>
    <submittedName>
        <fullName evidence="2">Alkaline phosphatase</fullName>
    </submittedName>
</protein>
<dbReference type="Proteomes" id="UP000305874">
    <property type="component" value="Unassembled WGS sequence"/>
</dbReference>
<dbReference type="EMBL" id="PNCG01000915">
    <property type="protein sequence ID" value="TMP70480.1"/>
    <property type="molecule type" value="Genomic_DNA"/>
</dbReference>
<sequence>TGDKGHIAFYDISEEAPRFIKNVAVGALPDMVTFSHDGKKVVVANEGEPAGDYSVDPEGSISIIDVTEGVIADAAVSLNFTAYNDKQAKLEAKGMVFANPTGRTINGKLIQTSVAMDVEP</sequence>
<dbReference type="AlphaFoldDB" id="A0A5S3YDU9"/>
<dbReference type="InterPro" id="IPR015943">
    <property type="entry name" value="WD40/YVTN_repeat-like_dom_sf"/>
</dbReference>
<accession>A0A5S3YDU9</accession>
<dbReference type="PANTHER" id="PTHR46928">
    <property type="entry name" value="MESENCHYME-SPECIFIC CELL SURFACE GLYCOPROTEIN"/>
    <property type="match status" value="1"/>
</dbReference>
<dbReference type="InterPro" id="IPR052956">
    <property type="entry name" value="Mesenchyme-surface_protein"/>
</dbReference>
<evidence type="ECO:0000313" key="2">
    <source>
        <dbReference type="EMBL" id="TMP70480.1"/>
    </source>
</evidence>
<dbReference type="Gene3D" id="2.130.10.10">
    <property type="entry name" value="YVTN repeat-like/Quinoprotein amine dehydrogenase"/>
    <property type="match status" value="1"/>
</dbReference>
<feature type="domain" description="Choice-of-anchor I" evidence="1">
    <location>
        <begin position="22"/>
        <end position="96"/>
    </location>
</feature>
<proteinExistence type="predicted"/>
<dbReference type="RefSeq" id="WP_430283030.1">
    <property type="nucleotide sequence ID" value="NZ_PNCG01000915.1"/>
</dbReference>
<name>A0A5S3YDU9_9GAMM</name>
<feature type="non-terminal residue" evidence="2">
    <location>
        <position position="1"/>
    </location>
</feature>
<dbReference type="SUPFAM" id="SSF75011">
    <property type="entry name" value="3-carboxy-cis,cis-mucoante lactonizing enzyme"/>
    <property type="match status" value="1"/>
</dbReference>
<feature type="non-terminal residue" evidence="2">
    <location>
        <position position="120"/>
    </location>
</feature>
<dbReference type="PANTHER" id="PTHR46928:SF1">
    <property type="entry name" value="MESENCHYME-SPECIFIC CELL SURFACE GLYCOPROTEIN"/>
    <property type="match status" value="1"/>
</dbReference>
<evidence type="ECO:0000313" key="3">
    <source>
        <dbReference type="Proteomes" id="UP000305874"/>
    </source>
</evidence>